<keyword evidence="6 8" id="KW-1133">Transmembrane helix</keyword>
<dbReference type="PANTHER" id="PTHR30003:SF0">
    <property type="entry name" value="GLYCOLATE PERMEASE GLCA-RELATED"/>
    <property type="match status" value="1"/>
</dbReference>
<evidence type="ECO:0000256" key="3">
    <source>
        <dbReference type="ARBA" id="ARBA00022448"/>
    </source>
</evidence>
<gene>
    <name evidence="9" type="ORF">MACH08_04220</name>
</gene>
<feature type="transmembrane region" description="Helical" evidence="8">
    <location>
        <begin position="380"/>
        <end position="396"/>
    </location>
</feature>
<feature type="transmembrane region" description="Helical" evidence="8">
    <location>
        <begin position="188"/>
        <end position="206"/>
    </location>
</feature>
<dbReference type="NCBIfam" id="TIGR00795">
    <property type="entry name" value="lctP"/>
    <property type="match status" value="1"/>
</dbReference>
<proteinExistence type="inferred from homology"/>
<dbReference type="Pfam" id="PF02652">
    <property type="entry name" value="Lactate_perm"/>
    <property type="match status" value="1"/>
</dbReference>
<dbReference type="InterPro" id="IPR003804">
    <property type="entry name" value="Lactate_perm"/>
</dbReference>
<comment type="caution">
    <text evidence="9">The sequence shown here is derived from an EMBL/GenBank/DDBJ whole genome shotgun (WGS) entry which is preliminary data.</text>
</comment>
<dbReference type="EMBL" id="BSKO01000001">
    <property type="protein sequence ID" value="GLO64638.1"/>
    <property type="molecule type" value="Genomic_DNA"/>
</dbReference>
<feature type="transmembrane region" description="Helical" evidence="8">
    <location>
        <begin position="218"/>
        <end position="238"/>
    </location>
</feature>
<name>A0ABQ5TD93_9BACI</name>
<dbReference type="PANTHER" id="PTHR30003">
    <property type="entry name" value="L-LACTATE PERMEASE"/>
    <property type="match status" value="1"/>
</dbReference>
<keyword evidence="10" id="KW-1185">Reference proteome</keyword>
<dbReference type="RefSeq" id="WP_272032242.1">
    <property type="nucleotide sequence ID" value="NZ_BSKO01000001.1"/>
</dbReference>
<comment type="function">
    <text evidence="8">Uptake of L-lactate across the membrane. Can also transport D-lactate and glycolate.</text>
</comment>
<accession>A0ABQ5TD93</accession>
<evidence type="ECO:0000256" key="1">
    <source>
        <dbReference type="ARBA" id="ARBA00004651"/>
    </source>
</evidence>
<feature type="transmembrane region" description="Helical" evidence="8">
    <location>
        <begin position="61"/>
        <end position="79"/>
    </location>
</feature>
<evidence type="ECO:0000256" key="8">
    <source>
        <dbReference type="RuleBase" id="RU365092"/>
    </source>
</evidence>
<evidence type="ECO:0000256" key="6">
    <source>
        <dbReference type="ARBA" id="ARBA00022989"/>
    </source>
</evidence>
<keyword evidence="7 8" id="KW-0472">Membrane</keyword>
<sequence length="529" mass="56309">MYLLIALSAIIAPFIFLVLLRFPATKGMTWSALIVILFAITVWGMEGEVIVSSIFQGTHKTLTILWILFGALVLLNTLRNTGAVDRINQGFQSISADMRVQVIIVAFLFGALIEGAAGFGTPAMVTGPLLVALGFRPLAAATIALVADSASVAFGAVGTPIAVGLSNVPIANATFYDDIGIMVTTLDLFAGTFIPFVLVILLTIFFGKNKSLKQALPMLPWSLVVGLSYTGSALLYAVVFGQEFVAILASLTALVIATLTAKKGWILPKETWREAVREGFVVKEKKSEMGIIAAWSPYVVVVVLLLMTRIIPWLTEYTQSAIDLSWTNILGVEGVSSNWEFLYSPGTILAVAAVLSVFLHKKSFRTFLTASKDSLSTMKTTSISLIATLAMVHVFTNSGMNLNELASMPQYIAESLANSLGFIWLLVAPFLGELGSFITGSATVSTLTFSPIQYSVANQIGLDVNAVLAAQVIGAGAGNMICVHNVVAASAVVGLSGKEGDIIRKTLLPAILYALIVGIVGFIIAHFFL</sequence>
<keyword evidence="5 8" id="KW-0812">Transmembrane</keyword>
<feature type="transmembrane region" description="Helical" evidence="8">
    <location>
        <begin position="6"/>
        <end position="24"/>
    </location>
</feature>
<evidence type="ECO:0000313" key="10">
    <source>
        <dbReference type="Proteomes" id="UP001275436"/>
    </source>
</evidence>
<feature type="transmembrane region" description="Helical" evidence="8">
    <location>
        <begin position="125"/>
        <end position="147"/>
    </location>
</feature>
<feature type="transmembrane region" description="Helical" evidence="8">
    <location>
        <begin position="292"/>
        <end position="311"/>
    </location>
</feature>
<feature type="transmembrane region" description="Helical" evidence="8">
    <location>
        <begin position="341"/>
        <end position="359"/>
    </location>
</feature>
<feature type="transmembrane region" description="Helical" evidence="8">
    <location>
        <begin position="507"/>
        <end position="528"/>
    </location>
</feature>
<organism evidence="9 10">
    <name type="scientific">Oceanobacillus kimchii</name>
    <dbReference type="NCBI Taxonomy" id="746691"/>
    <lineage>
        <taxon>Bacteria</taxon>
        <taxon>Bacillati</taxon>
        <taxon>Bacillota</taxon>
        <taxon>Bacilli</taxon>
        <taxon>Bacillales</taxon>
        <taxon>Bacillaceae</taxon>
        <taxon>Oceanobacillus</taxon>
    </lineage>
</organism>
<evidence type="ECO:0000313" key="9">
    <source>
        <dbReference type="EMBL" id="GLO64638.1"/>
    </source>
</evidence>
<feature type="transmembrane region" description="Helical" evidence="8">
    <location>
        <begin position="154"/>
        <end position="176"/>
    </location>
</feature>
<comment type="subcellular location">
    <subcellularLocation>
        <location evidence="1 8">Cell membrane</location>
        <topology evidence="1 8">Multi-pass membrane protein</topology>
    </subcellularLocation>
</comment>
<dbReference type="Proteomes" id="UP001275436">
    <property type="component" value="Unassembled WGS sequence"/>
</dbReference>
<keyword evidence="4 8" id="KW-1003">Cell membrane</keyword>
<evidence type="ECO:0000256" key="5">
    <source>
        <dbReference type="ARBA" id="ARBA00022692"/>
    </source>
</evidence>
<protein>
    <recommendedName>
        <fullName evidence="8">L-lactate permease</fullName>
    </recommendedName>
</protein>
<evidence type="ECO:0000256" key="4">
    <source>
        <dbReference type="ARBA" id="ARBA00022475"/>
    </source>
</evidence>
<evidence type="ECO:0000256" key="7">
    <source>
        <dbReference type="ARBA" id="ARBA00023136"/>
    </source>
</evidence>
<feature type="transmembrane region" description="Helical" evidence="8">
    <location>
        <begin position="244"/>
        <end position="261"/>
    </location>
</feature>
<feature type="transmembrane region" description="Helical" evidence="8">
    <location>
        <begin position="31"/>
        <end position="55"/>
    </location>
</feature>
<keyword evidence="3 8" id="KW-0813">Transport</keyword>
<comment type="similarity">
    <text evidence="2 8">Belongs to the lactate permease family.</text>
</comment>
<reference evidence="9 10" key="1">
    <citation type="submission" date="2023-02" db="EMBL/GenBank/DDBJ databases">
        <title>Oceanobacillus kimchii IFOP_LL358 isolated form Alexandrium catenella lab strain.</title>
        <authorList>
            <person name="Gajardo G."/>
            <person name="Ueki S."/>
            <person name="Maruyama F."/>
        </authorList>
    </citation>
    <scope>NUCLEOTIDE SEQUENCE [LARGE SCALE GENOMIC DNA]</scope>
    <source>
        <strain evidence="9 10">IFOP_LL358</strain>
    </source>
</reference>
<feature type="transmembrane region" description="Helical" evidence="8">
    <location>
        <begin position="100"/>
        <end position="119"/>
    </location>
</feature>
<evidence type="ECO:0000256" key="2">
    <source>
        <dbReference type="ARBA" id="ARBA00010100"/>
    </source>
</evidence>